<dbReference type="InterPro" id="IPR018247">
    <property type="entry name" value="EF_Hand_1_Ca_BS"/>
</dbReference>
<dbReference type="SMART" id="SM00054">
    <property type="entry name" value="EFh"/>
    <property type="match status" value="2"/>
</dbReference>
<organism evidence="2 3">
    <name type="scientific">Microcosmobacter mediterraneus</name>
    <dbReference type="NCBI Taxonomy" id="3075607"/>
    <lineage>
        <taxon>Bacteria</taxon>
        <taxon>Pseudomonadati</taxon>
        <taxon>Bacteroidota</taxon>
        <taxon>Flavobacteriia</taxon>
        <taxon>Flavobacteriales</taxon>
        <taxon>Flavobacteriaceae</taxon>
        <taxon>Microcosmobacter</taxon>
    </lineage>
</organism>
<dbReference type="Gene3D" id="1.10.238.10">
    <property type="entry name" value="EF-hand"/>
    <property type="match status" value="1"/>
</dbReference>
<dbReference type="Pfam" id="PF13499">
    <property type="entry name" value="EF-hand_7"/>
    <property type="match status" value="1"/>
</dbReference>
<dbReference type="RefSeq" id="WP_311428239.1">
    <property type="nucleotide sequence ID" value="NZ_JAVRIA010000008.1"/>
</dbReference>
<comment type="caution">
    <text evidence="2">The sequence shown here is derived from an EMBL/GenBank/DDBJ whole genome shotgun (WGS) entry which is preliminary data.</text>
</comment>
<dbReference type="PROSITE" id="PS00018">
    <property type="entry name" value="EF_HAND_1"/>
    <property type="match status" value="2"/>
</dbReference>
<dbReference type="InterPro" id="IPR011992">
    <property type="entry name" value="EF-hand-dom_pair"/>
</dbReference>
<keyword evidence="3" id="KW-1185">Reference proteome</keyword>
<protein>
    <submittedName>
        <fullName evidence="2">EF-hand domain-containing protein</fullName>
    </submittedName>
</protein>
<proteinExistence type="predicted"/>
<evidence type="ECO:0000313" key="2">
    <source>
        <dbReference type="EMBL" id="MDT0559475.1"/>
    </source>
</evidence>
<dbReference type="EMBL" id="JAVRIA010000008">
    <property type="protein sequence ID" value="MDT0559475.1"/>
    <property type="molecule type" value="Genomic_DNA"/>
</dbReference>
<feature type="domain" description="EF-hand" evidence="1">
    <location>
        <begin position="67"/>
        <end position="89"/>
    </location>
</feature>
<dbReference type="Proteomes" id="UP001259492">
    <property type="component" value="Unassembled WGS sequence"/>
</dbReference>
<dbReference type="CDD" id="cd00051">
    <property type="entry name" value="EFh"/>
    <property type="match status" value="1"/>
</dbReference>
<evidence type="ECO:0000313" key="3">
    <source>
        <dbReference type="Proteomes" id="UP001259492"/>
    </source>
</evidence>
<dbReference type="InterPro" id="IPR002048">
    <property type="entry name" value="EF_hand_dom"/>
</dbReference>
<feature type="domain" description="EF-hand" evidence="1">
    <location>
        <begin position="17"/>
        <end position="52"/>
    </location>
</feature>
<dbReference type="SUPFAM" id="SSF47473">
    <property type="entry name" value="EF-hand"/>
    <property type="match status" value="1"/>
</dbReference>
<dbReference type="PROSITE" id="PS50222">
    <property type="entry name" value="EF_HAND_2"/>
    <property type="match status" value="2"/>
</dbReference>
<gene>
    <name evidence="2" type="ORF">RM697_12500</name>
</gene>
<evidence type="ECO:0000259" key="1">
    <source>
        <dbReference type="PROSITE" id="PS50222"/>
    </source>
</evidence>
<reference evidence="2 3" key="1">
    <citation type="submission" date="2023-09" db="EMBL/GenBank/DDBJ databases">
        <authorList>
            <person name="Rey-Velasco X."/>
        </authorList>
    </citation>
    <scope>NUCLEOTIDE SEQUENCE [LARGE SCALE GENOMIC DNA]</scope>
    <source>
        <strain evidence="2 3">W332</strain>
    </source>
</reference>
<sequence length="89" mass="10139">MSKKAKILDKIKILITNHFEKPEDAFAFFDENGDGKLEKKELSRLLKEAEISGFIRGIVASRLIDGYDIDGDGYIDWSEFKAALDEIKE</sequence>
<name>A0ABU2YMT2_9FLAO</name>
<accession>A0ABU2YMT2</accession>